<evidence type="ECO:0000259" key="5">
    <source>
        <dbReference type="PROSITE" id="PS50977"/>
    </source>
</evidence>
<dbReference type="PANTHER" id="PTHR47506:SF6">
    <property type="entry name" value="HTH-TYPE TRANSCRIPTIONAL REPRESSOR NEMR"/>
    <property type="match status" value="1"/>
</dbReference>
<evidence type="ECO:0000256" key="4">
    <source>
        <dbReference type="PROSITE-ProRule" id="PRU00335"/>
    </source>
</evidence>
<dbReference type="PANTHER" id="PTHR47506">
    <property type="entry name" value="TRANSCRIPTIONAL REGULATORY PROTEIN"/>
    <property type="match status" value="1"/>
</dbReference>
<dbReference type="AlphaFoldDB" id="A0A0A2V046"/>
<dbReference type="PROSITE" id="PS01081">
    <property type="entry name" value="HTH_TETR_1"/>
    <property type="match status" value="1"/>
</dbReference>
<dbReference type="eggNOG" id="COG1309">
    <property type="taxonomic scope" value="Bacteria"/>
</dbReference>
<keyword evidence="7" id="KW-1185">Reference proteome</keyword>
<organism evidence="6 7">
    <name type="scientific">Pontibacillus chungwhensis BH030062</name>
    <dbReference type="NCBI Taxonomy" id="1385513"/>
    <lineage>
        <taxon>Bacteria</taxon>
        <taxon>Bacillati</taxon>
        <taxon>Bacillota</taxon>
        <taxon>Bacilli</taxon>
        <taxon>Bacillales</taxon>
        <taxon>Bacillaceae</taxon>
        <taxon>Pontibacillus</taxon>
    </lineage>
</organism>
<name>A0A0A2V046_9BACI</name>
<dbReference type="Gene3D" id="1.10.357.10">
    <property type="entry name" value="Tetracycline Repressor, domain 2"/>
    <property type="match status" value="1"/>
</dbReference>
<reference evidence="6 7" key="1">
    <citation type="submission" date="2013-08" db="EMBL/GenBank/DDBJ databases">
        <title>Genome of Pontibacillus chungwhensis.</title>
        <authorList>
            <person name="Wang Q."/>
            <person name="Wang G."/>
        </authorList>
    </citation>
    <scope>NUCLEOTIDE SEQUENCE [LARGE SCALE GENOMIC DNA]</scope>
    <source>
        <strain evidence="6 7">BH030062</strain>
    </source>
</reference>
<evidence type="ECO:0000313" key="6">
    <source>
        <dbReference type="EMBL" id="KGP92358.1"/>
    </source>
</evidence>
<dbReference type="Pfam" id="PF21993">
    <property type="entry name" value="TetR_C_13_2"/>
    <property type="match status" value="1"/>
</dbReference>
<evidence type="ECO:0000256" key="2">
    <source>
        <dbReference type="ARBA" id="ARBA00023125"/>
    </source>
</evidence>
<proteinExistence type="predicted"/>
<dbReference type="Pfam" id="PF00440">
    <property type="entry name" value="TetR_N"/>
    <property type="match status" value="1"/>
</dbReference>
<keyword evidence="2 4" id="KW-0238">DNA-binding</keyword>
<dbReference type="InterPro" id="IPR023772">
    <property type="entry name" value="DNA-bd_HTH_TetR-type_CS"/>
</dbReference>
<protein>
    <recommendedName>
        <fullName evidence="5">HTH tetR-type domain-containing protein</fullName>
    </recommendedName>
</protein>
<dbReference type="STRING" id="1385513.N780_00720"/>
<keyword evidence="1" id="KW-0805">Transcription regulation</keyword>
<dbReference type="RefSeq" id="WP_036781113.1">
    <property type="nucleotide sequence ID" value="NZ_AVBG01000003.1"/>
</dbReference>
<sequence>MNKGALAKEEIVSVAADVIRSKGYQSTSINDILVSSGIGKGKFFHHFKTKHDLGIAVVDRYIDTWKTRMIEEILQGDFPAKTRILHMLEETLGSFQNSNVKKGCPFGNLAIEMSEHDASFRERIASFFHEWAMALSETLKDANLIPEDRAYDYAEHIISSIEGAILIAKVKQTSKPIENTVSILKNTLLHQRSISHE</sequence>
<dbReference type="GO" id="GO:0003677">
    <property type="term" value="F:DNA binding"/>
    <property type="evidence" value="ECO:0007669"/>
    <property type="project" value="UniProtKB-UniRule"/>
</dbReference>
<keyword evidence="3" id="KW-0804">Transcription</keyword>
<feature type="domain" description="HTH tetR-type" evidence="5">
    <location>
        <begin position="5"/>
        <end position="65"/>
    </location>
</feature>
<evidence type="ECO:0000256" key="3">
    <source>
        <dbReference type="ARBA" id="ARBA00023163"/>
    </source>
</evidence>
<dbReference type="InterPro" id="IPR001647">
    <property type="entry name" value="HTH_TetR"/>
</dbReference>
<evidence type="ECO:0000313" key="7">
    <source>
        <dbReference type="Proteomes" id="UP000030153"/>
    </source>
</evidence>
<evidence type="ECO:0000256" key="1">
    <source>
        <dbReference type="ARBA" id="ARBA00023015"/>
    </source>
</evidence>
<dbReference type="InterPro" id="IPR054156">
    <property type="entry name" value="YxaF_TetR_C"/>
</dbReference>
<dbReference type="EMBL" id="AVBG01000003">
    <property type="protein sequence ID" value="KGP92358.1"/>
    <property type="molecule type" value="Genomic_DNA"/>
</dbReference>
<dbReference type="PRINTS" id="PR00455">
    <property type="entry name" value="HTHTETR"/>
</dbReference>
<comment type="caution">
    <text evidence="6">The sequence shown here is derived from an EMBL/GenBank/DDBJ whole genome shotgun (WGS) entry which is preliminary data.</text>
</comment>
<gene>
    <name evidence="6" type="ORF">N780_00720</name>
</gene>
<dbReference type="PROSITE" id="PS50977">
    <property type="entry name" value="HTH_TETR_2"/>
    <property type="match status" value="1"/>
</dbReference>
<feature type="DNA-binding region" description="H-T-H motif" evidence="4">
    <location>
        <begin position="28"/>
        <end position="47"/>
    </location>
</feature>
<dbReference type="SUPFAM" id="SSF46689">
    <property type="entry name" value="Homeodomain-like"/>
    <property type="match status" value="1"/>
</dbReference>
<dbReference type="InterPro" id="IPR036271">
    <property type="entry name" value="Tet_transcr_reg_TetR-rel_C_sf"/>
</dbReference>
<dbReference type="OrthoDB" id="9812484at2"/>
<dbReference type="SUPFAM" id="SSF48498">
    <property type="entry name" value="Tetracyclin repressor-like, C-terminal domain"/>
    <property type="match status" value="1"/>
</dbReference>
<dbReference type="InterPro" id="IPR009057">
    <property type="entry name" value="Homeodomain-like_sf"/>
</dbReference>
<accession>A0A0A2V046</accession>
<dbReference type="Proteomes" id="UP000030153">
    <property type="component" value="Unassembled WGS sequence"/>
</dbReference>